<evidence type="ECO:0000313" key="7">
    <source>
        <dbReference type="Proteomes" id="UP000198923"/>
    </source>
</evidence>
<gene>
    <name evidence="6" type="ORF">SAMN05421505_1536</name>
</gene>
<reference evidence="6 7" key="1">
    <citation type="submission" date="2016-10" db="EMBL/GenBank/DDBJ databases">
        <authorList>
            <person name="de Groot N.N."/>
        </authorList>
    </citation>
    <scope>NUCLEOTIDE SEQUENCE [LARGE SCALE GENOMIC DNA]</scope>
    <source>
        <strain evidence="6 7">CPCC 201354</strain>
    </source>
</reference>
<sequence length="205" mass="22523">MAKSDELESLINQGRKHGVRKRAILLAAARLFVERGYVDTGIDDIGAAAGISGPAVYRHFPGKQAILLALVELSVERLREGTQAILADRERDPRESLSALVDWFARSSVENPDLNLILQGELLGLPVGDQRRLTRQIRQVREEWVGLLLEARPELSDLAARIAVTSVMGMVTPVLAARLSGDVRTLSVHLKAQMLAVLHVRIEEG</sequence>
<evidence type="ECO:0000256" key="3">
    <source>
        <dbReference type="ARBA" id="ARBA00023163"/>
    </source>
</evidence>
<evidence type="ECO:0000256" key="1">
    <source>
        <dbReference type="ARBA" id="ARBA00023015"/>
    </source>
</evidence>
<dbReference type="Gene3D" id="1.10.357.10">
    <property type="entry name" value="Tetracycline Repressor, domain 2"/>
    <property type="match status" value="1"/>
</dbReference>
<dbReference type="Pfam" id="PF00440">
    <property type="entry name" value="TetR_N"/>
    <property type="match status" value="1"/>
</dbReference>
<evidence type="ECO:0000256" key="4">
    <source>
        <dbReference type="PROSITE-ProRule" id="PRU00335"/>
    </source>
</evidence>
<proteinExistence type="predicted"/>
<accession>A0A1G8KNY9</accession>
<dbReference type="PROSITE" id="PS50977">
    <property type="entry name" value="HTH_TETR_2"/>
    <property type="match status" value="1"/>
</dbReference>
<dbReference type="EMBL" id="FNCN01000053">
    <property type="protein sequence ID" value="SDI45096.1"/>
    <property type="molecule type" value="Genomic_DNA"/>
</dbReference>
<organism evidence="6 7">
    <name type="scientific">Sinosporangium album</name>
    <dbReference type="NCBI Taxonomy" id="504805"/>
    <lineage>
        <taxon>Bacteria</taxon>
        <taxon>Bacillati</taxon>
        <taxon>Actinomycetota</taxon>
        <taxon>Actinomycetes</taxon>
        <taxon>Streptosporangiales</taxon>
        <taxon>Streptosporangiaceae</taxon>
        <taxon>Sinosporangium</taxon>
    </lineage>
</organism>
<dbReference type="GO" id="GO:0045892">
    <property type="term" value="P:negative regulation of DNA-templated transcription"/>
    <property type="evidence" value="ECO:0007669"/>
    <property type="project" value="UniProtKB-ARBA"/>
</dbReference>
<dbReference type="PANTHER" id="PTHR30055">
    <property type="entry name" value="HTH-TYPE TRANSCRIPTIONAL REGULATOR RUTR"/>
    <property type="match status" value="1"/>
</dbReference>
<keyword evidence="1" id="KW-0805">Transcription regulation</keyword>
<keyword evidence="3" id="KW-0804">Transcription</keyword>
<dbReference type="InterPro" id="IPR036271">
    <property type="entry name" value="Tet_transcr_reg_TetR-rel_C_sf"/>
</dbReference>
<dbReference type="PRINTS" id="PR00455">
    <property type="entry name" value="HTHTETR"/>
</dbReference>
<evidence type="ECO:0000259" key="5">
    <source>
        <dbReference type="PROSITE" id="PS50977"/>
    </source>
</evidence>
<dbReference type="GO" id="GO:0000976">
    <property type="term" value="F:transcription cis-regulatory region binding"/>
    <property type="evidence" value="ECO:0007669"/>
    <property type="project" value="TreeGrafter"/>
</dbReference>
<keyword evidence="7" id="KW-1185">Reference proteome</keyword>
<dbReference type="Proteomes" id="UP000198923">
    <property type="component" value="Unassembled WGS sequence"/>
</dbReference>
<dbReference type="Gene3D" id="1.10.10.60">
    <property type="entry name" value="Homeodomain-like"/>
    <property type="match status" value="1"/>
</dbReference>
<feature type="domain" description="HTH tetR-type" evidence="5">
    <location>
        <begin position="18"/>
        <end position="78"/>
    </location>
</feature>
<dbReference type="AlphaFoldDB" id="A0A1G8KNY9"/>
<dbReference type="SUPFAM" id="SSF48498">
    <property type="entry name" value="Tetracyclin repressor-like, C-terminal domain"/>
    <property type="match status" value="1"/>
</dbReference>
<dbReference type="InterPro" id="IPR001647">
    <property type="entry name" value="HTH_TetR"/>
</dbReference>
<name>A0A1G8KNY9_9ACTN</name>
<dbReference type="OrthoDB" id="9179041at2"/>
<dbReference type="InterPro" id="IPR050109">
    <property type="entry name" value="HTH-type_TetR-like_transc_reg"/>
</dbReference>
<dbReference type="GO" id="GO:0003700">
    <property type="term" value="F:DNA-binding transcription factor activity"/>
    <property type="evidence" value="ECO:0007669"/>
    <property type="project" value="TreeGrafter"/>
</dbReference>
<evidence type="ECO:0000313" key="6">
    <source>
        <dbReference type="EMBL" id="SDI45096.1"/>
    </source>
</evidence>
<dbReference type="SUPFAM" id="SSF46689">
    <property type="entry name" value="Homeodomain-like"/>
    <property type="match status" value="1"/>
</dbReference>
<feature type="DNA-binding region" description="H-T-H motif" evidence="4">
    <location>
        <begin position="41"/>
        <end position="60"/>
    </location>
</feature>
<dbReference type="FunFam" id="1.10.10.60:FF:000141">
    <property type="entry name" value="TetR family transcriptional regulator"/>
    <property type="match status" value="1"/>
</dbReference>
<protein>
    <submittedName>
        <fullName evidence="6">DNA-binding transcriptional regulator, AcrR family</fullName>
    </submittedName>
</protein>
<keyword evidence="2 4" id="KW-0238">DNA-binding</keyword>
<dbReference type="InterPro" id="IPR009057">
    <property type="entry name" value="Homeodomain-like_sf"/>
</dbReference>
<dbReference type="PANTHER" id="PTHR30055:SF237">
    <property type="entry name" value="TRANSCRIPTIONAL REPRESSOR MCE3R"/>
    <property type="match status" value="1"/>
</dbReference>
<dbReference type="STRING" id="504805.SAMN05421505_1536"/>
<dbReference type="RefSeq" id="WP_093175856.1">
    <property type="nucleotide sequence ID" value="NZ_FNCN01000053.1"/>
</dbReference>
<evidence type="ECO:0000256" key="2">
    <source>
        <dbReference type="ARBA" id="ARBA00023125"/>
    </source>
</evidence>